<organism evidence="1 2">
    <name type="scientific">Nitrospira lenta</name>
    <dbReference type="NCBI Taxonomy" id="1436998"/>
    <lineage>
        <taxon>Bacteria</taxon>
        <taxon>Pseudomonadati</taxon>
        <taxon>Nitrospirota</taxon>
        <taxon>Nitrospiria</taxon>
        <taxon>Nitrospirales</taxon>
        <taxon>Nitrospiraceae</taxon>
        <taxon>Nitrospira</taxon>
    </lineage>
</organism>
<dbReference type="InParanoid" id="A0A330LBN2"/>
<dbReference type="OrthoDB" id="9807435at2"/>
<proteinExistence type="predicted"/>
<evidence type="ECO:0000313" key="2">
    <source>
        <dbReference type="Proteomes" id="UP000248168"/>
    </source>
</evidence>
<dbReference type="Proteomes" id="UP000248168">
    <property type="component" value="Unassembled WGS sequence"/>
</dbReference>
<dbReference type="RefSeq" id="WP_121990857.1">
    <property type="nucleotide sequence ID" value="NZ_OUNR01000021.1"/>
</dbReference>
<gene>
    <name evidence="1" type="ORF">NITLEN_80166</name>
</gene>
<accession>A0A330LBN2</accession>
<dbReference type="AlphaFoldDB" id="A0A330LBN2"/>
<name>A0A330LBN2_9BACT</name>
<dbReference type="EMBL" id="OUNR01000021">
    <property type="protein sequence ID" value="SPP66738.1"/>
    <property type="molecule type" value="Genomic_DNA"/>
</dbReference>
<keyword evidence="2" id="KW-1185">Reference proteome</keyword>
<sequence length="185" mass="20298">MAKAKQTPTGRAQGGPKALTGLEGPIIEGMATLFEKFGPAVGSAMYKAYLGNTDLFIQIASSHREGDYYVVELTLRNVSEHGVYLEALSLPDSPKVPLEIGHKVRKDTGMTIDQVLVWEAVDQSTFLPAHLRPGGDDSKTVWLRIGPISKQPDKLADVKSMKLGYRYSPLDEATSTDKTIRVRLR</sequence>
<evidence type="ECO:0000313" key="1">
    <source>
        <dbReference type="EMBL" id="SPP66738.1"/>
    </source>
</evidence>
<protein>
    <submittedName>
        <fullName evidence="1">Uncharacterized protein</fullName>
    </submittedName>
</protein>
<reference evidence="2" key="1">
    <citation type="submission" date="2018-04" db="EMBL/GenBank/DDBJ databases">
        <authorList>
            <person name="Lucker S."/>
            <person name="Sakoula D."/>
        </authorList>
    </citation>
    <scope>NUCLEOTIDE SEQUENCE [LARGE SCALE GENOMIC DNA]</scope>
</reference>